<evidence type="ECO:0000259" key="1">
    <source>
        <dbReference type="Pfam" id="PF13471"/>
    </source>
</evidence>
<proteinExistence type="predicted"/>
<dbReference type="Proteomes" id="UP000515377">
    <property type="component" value="Chromosome"/>
</dbReference>
<accession>A0A9X7YEY2</accession>
<dbReference type="Pfam" id="PF13471">
    <property type="entry name" value="Transglut_core3"/>
    <property type="match status" value="1"/>
</dbReference>
<feature type="domain" description="Microcin J25-processing protein McjB C-terminal" evidence="1">
    <location>
        <begin position="100"/>
        <end position="209"/>
    </location>
</feature>
<evidence type="ECO:0000313" key="3">
    <source>
        <dbReference type="Proteomes" id="UP000515377"/>
    </source>
</evidence>
<reference evidence="2 3" key="1">
    <citation type="submission" date="2020-07" db="EMBL/GenBank/DDBJ databases">
        <title>Whole genome sequence of Sphingobium yanoikuyae A3.</title>
        <authorList>
            <person name="Han S.-S."/>
        </authorList>
    </citation>
    <scope>NUCLEOTIDE SEQUENCE [LARGE SCALE GENOMIC DNA]</scope>
    <source>
        <strain evidence="2 3">A3</strain>
    </source>
</reference>
<dbReference type="InterPro" id="IPR032708">
    <property type="entry name" value="McjB_C"/>
</dbReference>
<evidence type="ECO:0000313" key="2">
    <source>
        <dbReference type="EMBL" id="QNG48551.1"/>
    </source>
</evidence>
<dbReference type="NCBIfam" id="NF033537">
    <property type="entry name" value="lasso_biosyn_B2"/>
    <property type="match status" value="1"/>
</dbReference>
<organism evidence="2 3">
    <name type="scientific">Sphingobium yanoikuyae</name>
    <name type="common">Sphingomonas yanoikuyae</name>
    <dbReference type="NCBI Taxonomy" id="13690"/>
    <lineage>
        <taxon>Bacteria</taxon>
        <taxon>Pseudomonadati</taxon>
        <taxon>Pseudomonadota</taxon>
        <taxon>Alphaproteobacteria</taxon>
        <taxon>Sphingomonadales</taxon>
        <taxon>Sphingomonadaceae</taxon>
        <taxon>Sphingobium</taxon>
    </lineage>
</organism>
<dbReference type="EMBL" id="CP060122">
    <property type="protein sequence ID" value="QNG48551.1"/>
    <property type="molecule type" value="Genomic_DNA"/>
</dbReference>
<gene>
    <name evidence="2" type="ORF">H3V42_14100</name>
</gene>
<sequence>MVRPGLAYCIIEDQAVFLDLEADRYFRLNKGTTTAFLEALTGEIKVDRTSPLILEAILVPASDAPAIDALSLGMPVTSLAIKEDGQIRLRWRLAALVVAVAVRLKLRINPNALMREGVKINWLPDVGASDGDESLTMRVRAFYWAASALPVSLNCVCRSHGLKRLLSRDDIHLVIGVRLEPFLAHCWLQQGSRVIGDDVDEVRAFTPITVIS</sequence>
<name>A0A9X7YEY2_SPHYA</name>
<dbReference type="InterPro" id="IPR053521">
    <property type="entry name" value="McjB-like"/>
</dbReference>
<protein>
    <submittedName>
        <fullName evidence="2">Lasso peptide biosynthesis B2 protein</fullName>
    </submittedName>
</protein>
<dbReference type="AlphaFoldDB" id="A0A9X7YEY2"/>